<dbReference type="Proteomes" id="UP001287286">
    <property type="component" value="Unassembled WGS sequence"/>
</dbReference>
<evidence type="ECO:0000313" key="2">
    <source>
        <dbReference type="EMBL" id="KAK4087699.1"/>
    </source>
</evidence>
<gene>
    <name evidence="2" type="ORF">Purlil1_8030</name>
</gene>
<protein>
    <submittedName>
        <fullName evidence="2">Uncharacterized protein</fullName>
    </submittedName>
</protein>
<organism evidence="2 3">
    <name type="scientific">Purpureocillium lilacinum</name>
    <name type="common">Paecilomyces lilacinus</name>
    <dbReference type="NCBI Taxonomy" id="33203"/>
    <lineage>
        <taxon>Eukaryota</taxon>
        <taxon>Fungi</taxon>
        <taxon>Dikarya</taxon>
        <taxon>Ascomycota</taxon>
        <taxon>Pezizomycotina</taxon>
        <taxon>Sordariomycetes</taxon>
        <taxon>Hypocreomycetidae</taxon>
        <taxon>Hypocreales</taxon>
        <taxon>Ophiocordycipitaceae</taxon>
        <taxon>Purpureocillium</taxon>
    </lineage>
</organism>
<accession>A0ABR0BUE8</accession>
<feature type="region of interest" description="Disordered" evidence="1">
    <location>
        <begin position="485"/>
        <end position="534"/>
    </location>
</feature>
<comment type="caution">
    <text evidence="2">The sequence shown here is derived from an EMBL/GenBank/DDBJ whole genome shotgun (WGS) entry which is preliminary data.</text>
</comment>
<evidence type="ECO:0000256" key="1">
    <source>
        <dbReference type="SAM" id="MobiDB-lite"/>
    </source>
</evidence>
<keyword evidence="3" id="KW-1185">Reference proteome</keyword>
<name>A0ABR0BUE8_PURLI</name>
<reference evidence="2 3" key="1">
    <citation type="journal article" date="2024" name="Microbiol. Resour. Announc.">
        <title>Genome annotations for the ascomycete fungi Trichoderma harzianum, Trichoderma aggressivum, and Purpureocillium lilacinum.</title>
        <authorList>
            <person name="Beijen E.P.W."/>
            <person name="Ohm R.A."/>
        </authorList>
    </citation>
    <scope>NUCLEOTIDE SEQUENCE [LARGE SCALE GENOMIC DNA]</scope>
    <source>
        <strain evidence="2 3">CBS 150709</strain>
    </source>
</reference>
<sequence length="647" mass="72230">MLGHRTRDAHQGRRDKPARKRTSPQSMTMMRRQRDYERCIAQQRARGRPLNGRWRCGDAWCMLPACRRDDAPTRAVRDRDRSRDGLWVDDVWRNFARDVAESIWPGEDLRTLGSQLGASRQRAVEALAASPEVRLAFVRFKELCRPGRLEPSRGQLRELLASLLPRLHDEYKREGASSASSTVYENGDWASDRHAGARGGDEDPGLRGAAMHFLLQVEAWPRSQQQRRLRDWSFGGRSAEGLAAVLLQLWALDDEACLETEEAVDEQRWTELWGEWLQQHPPLPEAEAEGEAAAGPAGRDVVVVVVVVVLEDDGLDAADEQRRRLLRRGDEGHRGRPCGNALGTDQGVGCGRGRSVSRHTSPVMPLSCHQLGRVQVSSLPQTRKLSDELGWAVLRGAVLVADLVPSPSVLELLGHPLIAECKVGTYVSGAGAQHHCMTALCHFANKEFILLHTLSLHAPPPSFLLTHRPIAVATRPDFCRPEANAHRRANRGGSPPVSRQYHYHRARSSPLARGPPSVPPRPVANHADTTLSPPDLPPTCAVAITMYRAPRSFSTSARVHPSFLPHLRHSRHMPFRWLKPILAVSIVGLAVKTYADVAGRRRDARLLAAERDAAEQQRRNNDLMDVYGDRSSLEALEKAVEFYEKRR</sequence>
<dbReference type="EMBL" id="JAWRVI010000030">
    <property type="protein sequence ID" value="KAK4087699.1"/>
    <property type="molecule type" value="Genomic_DNA"/>
</dbReference>
<feature type="compositionally biased region" description="Basic and acidic residues" evidence="1">
    <location>
        <begin position="1"/>
        <end position="15"/>
    </location>
</feature>
<feature type="region of interest" description="Disordered" evidence="1">
    <location>
        <begin position="1"/>
        <end position="32"/>
    </location>
</feature>
<evidence type="ECO:0000313" key="3">
    <source>
        <dbReference type="Proteomes" id="UP001287286"/>
    </source>
</evidence>
<proteinExistence type="predicted"/>